<dbReference type="SUPFAM" id="SSF51905">
    <property type="entry name" value="FAD/NAD(P)-binding domain"/>
    <property type="match status" value="1"/>
</dbReference>
<sequence length="405" mass="42578">MARSAVVVGGGIAGPVTAMALQRAGIEASVHEAHPGPADGIGGGLNIAPNGLAALAAIGADEAVRRIGAPMTSIVLHSWTGRRLAEVADPPDLPVSRFVWRPELYRALYDEAVSRGVRIHHSRRLVAVAETPDGVTARFADGSEVTADVLVGADGIRSTVRALIDPGAPAPRYCGLLNFGAVLPETGLPPTGDRMHMVFGKRAFLGYQVDADGGGGWFVNLPHRDPATAAQVRGVPAQEWLERLRAALAGDRGPGPDLLRRTDPADLLVIGPVEDLPTVPVWSRGRAVLVGDAAHATSPSSGQGASQAAESAVQLARCLRDLPVGAAFAEYERLRRARVERVIAAGARTSSAKAAGPVGRVLRDLLMPVAMRAFASPERMRWQTGHRIDFDAPVVPAQREPAGRR</sequence>
<comment type="caution">
    <text evidence="4">The sequence shown here is derived from an EMBL/GenBank/DDBJ whole genome shotgun (WGS) entry which is preliminary data.</text>
</comment>
<keyword evidence="1" id="KW-0560">Oxidoreductase</keyword>
<reference evidence="5" key="1">
    <citation type="journal article" date="2019" name="Int. J. Syst. Evol. Microbiol.">
        <title>The Global Catalogue of Microorganisms (GCM) 10K type strain sequencing project: providing services to taxonomists for standard genome sequencing and annotation.</title>
        <authorList>
            <consortium name="The Broad Institute Genomics Platform"/>
            <consortium name="The Broad Institute Genome Sequencing Center for Infectious Disease"/>
            <person name="Wu L."/>
            <person name="Ma J."/>
        </authorList>
    </citation>
    <scope>NUCLEOTIDE SEQUENCE [LARGE SCALE GENOMIC DNA]</scope>
    <source>
        <strain evidence="5">JCM 18126</strain>
    </source>
</reference>
<protein>
    <submittedName>
        <fullName evidence="4">FAD-dependent monooxygenase</fullName>
    </submittedName>
</protein>
<dbReference type="PRINTS" id="PR00420">
    <property type="entry name" value="RNGMNOXGNASE"/>
</dbReference>
<evidence type="ECO:0000259" key="3">
    <source>
        <dbReference type="Pfam" id="PF01494"/>
    </source>
</evidence>
<dbReference type="InterPro" id="IPR036188">
    <property type="entry name" value="FAD/NAD-bd_sf"/>
</dbReference>
<dbReference type="Gene3D" id="3.50.50.60">
    <property type="entry name" value="FAD/NAD(P)-binding domain"/>
    <property type="match status" value="1"/>
</dbReference>
<dbReference type="InterPro" id="IPR050493">
    <property type="entry name" value="FAD-dep_Monooxygenase_BioMet"/>
</dbReference>
<dbReference type="GO" id="GO:0004497">
    <property type="term" value="F:monooxygenase activity"/>
    <property type="evidence" value="ECO:0007669"/>
    <property type="project" value="UniProtKB-KW"/>
</dbReference>
<evidence type="ECO:0000256" key="2">
    <source>
        <dbReference type="ARBA" id="ARBA00023033"/>
    </source>
</evidence>
<proteinExistence type="predicted"/>
<gene>
    <name evidence="4" type="ORF">GCM10023225_04750</name>
</gene>
<evidence type="ECO:0000313" key="5">
    <source>
        <dbReference type="Proteomes" id="UP001501195"/>
    </source>
</evidence>
<dbReference type="PANTHER" id="PTHR13789">
    <property type="entry name" value="MONOOXYGENASE"/>
    <property type="match status" value="1"/>
</dbReference>
<keyword evidence="5" id="KW-1185">Reference proteome</keyword>
<feature type="domain" description="FAD-binding" evidence="3">
    <location>
        <begin position="282"/>
        <end position="343"/>
    </location>
</feature>
<dbReference type="Pfam" id="PF01494">
    <property type="entry name" value="FAD_binding_3"/>
    <property type="match status" value="2"/>
</dbReference>
<dbReference type="InterPro" id="IPR002938">
    <property type="entry name" value="FAD-bd"/>
</dbReference>
<dbReference type="EMBL" id="BAABIL010000053">
    <property type="protein sequence ID" value="GAA4964700.1"/>
    <property type="molecule type" value="Genomic_DNA"/>
</dbReference>
<feature type="domain" description="FAD-binding" evidence="3">
    <location>
        <begin position="5"/>
        <end position="166"/>
    </location>
</feature>
<evidence type="ECO:0000256" key="1">
    <source>
        <dbReference type="ARBA" id="ARBA00023002"/>
    </source>
</evidence>
<dbReference type="Proteomes" id="UP001501195">
    <property type="component" value="Unassembled WGS sequence"/>
</dbReference>
<organism evidence="4 5">
    <name type="scientific">Kineococcus glutinatus</name>
    <dbReference type="NCBI Taxonomy" id="1070872"/>
    <lineage>
        <taxon>Bacteria</taxon>
        <taxon>Bacillati</taxon>
        <taxon>Actinomycetota</taxon>
        <taxon>Actinomycetes</taxon>
        <taxon>Kineosporiales</taxon>
        <taxon>Kineosporiaceae</taxon>
        <taxon>Kineococcus</taxon>
    </lineage>
</organism>
<evidence type="ECO:0000313" key="4">
    <source>
        <dbReference type="EMBL" id="GAA4964700.1"/>
    </source>
</evidence>
<dbReference type="PANTHER" id="PTHR13789:SF309">
    <property type="entry name" value="PUTATIVE (AFU_ORTHOLOGUE AFUA_6G14510)-RELATED"/>
    <property type="match status" value="1"/>
</dbReference>
<name>A0ABP9H9B3_9ACTN</name>
<keyword evidence="2 4" id="KW-0503">Monooxygenase</keyword>
<accession>A0ABP9H9B3</accession>